<gene>
    <name evidence="2" type="ORF">Fmac_005781</name>
</gene>
<evidence type="ECO:0000313" key="3">
    <source>
        <dbReference type="Proteomes" id="UP001603857"/>
    </source>
</evidence>
<keyword evidence="3" id="KW-1185">Reference proteome</keyword>
<accession>A0ABD1N8Q6</accession>
<dbReference type="AlphaFoldDB" id="A0ABD1N8Q6"/>
<feature type="compositionally biased region" description="Polar residues" evidence="1">
    <location>
        <begin position="106"/>
        <end position="117"/>
    </location>
</feature>
<evidence type="ECO:0000256" key="1">
    <source>
        <dbReference type="SAM" id="MobiDB-lite"/>
    </source>
</evidence>
<reference evidence="2 3" key="1">
    <citation type="submission" date="2024-08" db="EMBL/GenBank/DDBJ databases">
        <title>Insights into the chromosomal genome structure of Flemingia macrophylla.</title>
        <authorList>
            <person name="Ding Y."/>
            <person name="Zhao Y."/>
            <person name="Bi W."/>
            <person name="Wu M."/>
            <person name="Zhao G."/>
            <person name="Gong Y."/>
            <person name="Li W."/>
            <person name="Zhang P."/>
        </authorList>
    </citation>
    <scope>NUCLEOTIDE SEQUENCE [LARGE SCALE GENOMIC DNA]</scope>
    <source>
        <strain evidence="2">DYQJB</strain>
        <tissue evidence="2">Leaf</tissue>
    </source>
</reference>
<sequence length="148" mass="16315">MPEGSPRLDRDGNPILDSKGKAILTETLVSNLPTYGLEYYYRESAAPEDLKVPSPPSTEIDSMHVRKIFSATAGIDGFHFIARDITFQNTAGPQRVKRWHSDRGQTSRSSTGAPSWATKTPSWLIRNANFTGDATFTAQLTLSLAMLQ</sequence>
<evidence type="ECO:0000313" key="2">
    <source>
        <dbReference type="EMBL" id="KAL2344496.1"/>
    </source>
</evidence>
<dbReference type="EMBL" id="JBGMDY010000002">
    <property type="protein sequence ID" value="KAL2344496.1"/>
    <property type="molecule type" value="Genomic_DNA"/>
</dbReference>
<feature type="region of interest" description="Disordered" evidence="1">
    <location>
        <begin position="93"/>
        <end position="117"/>
    </location>
</feature>
<organism evidence="2 3">
    <name type="scientific">Flemingia macrophylla</name>
    <dbReference type="NCBI Taxonomy" id="520843"/>
    <lineage>
        <taxon>Eukaryota</taxon>
        <taxon>Viridiplantae</taxon>
        <taxon>Streptophyta</taxon>
        <taxon>Embryophyta</taxon>
        <taxon>Tracheophyta</taxon>
        <taxon>Spermatophyta</taxon>
        <taxon>Magnoliopsida</taxon>
        <taxon>eudicotyledons</taxon>
        <taxon>Gunneridae</taxon>
        <taxon>Pentapetalae</taxon>
        <taxon>rosids</taxon>
        <taxon>fabids</taxon>
        <taxon>Fabales</taxon>
        <taxon>Fabaceae</taxon>
        <taxon>Papilionoideae</taxon>
        <taxon>50 kb inversion clade</taxon>
        <taxon>NPAAA clade</taxon>
        <taxon>indigoferoid/millettioid clade</taxon>
        <taxon>Phaseoleae</taxon>
        <taxon>Flemingia</taxon>
    </lineage>
</organism>
<comment type="caution">
    <text evidence="2">The sequence shown here is derived from an EMBL/GenBank/DDBJ whole genome shotgun (WGS) entry which is preliminary data.</text>
</comment>
<protein>
    <submittedName>
        <fullName evidence="2">Uncharacterized protein</fullName>
    </submittedName>
</protein>
<proteinExistence type="predicted"/>
<name>A0ABD1N8Q6_9FABA</name>
<dbReference type="Proteomes" id="UP001603857">
    <property type="component" value="Unassembled WGS sequence"/>
</dbReference>